<dbReference type="AlphaFoldDB" id="A0A4D6N8U1"/>
<dbReference type="InterPro" id="IPR016193">
    <property type="entry name" value="Cytidine_deaminase-like"/>
</dbReference>
<dbReference type="EMBL" id="CP039354">
    <property type="protein sequence ID" value="QCE10250.1"/>
    <property type="molecule type" value="Genomic_DNA"/>
</dbReference>
<dbReference type="PROSITE" id="PS51747">
    <property type="entry name" value="CYT_DCMP_DEAMINASES_2"/>
    <property type="match status" value="1"/>
</dbReference>
<dbReference type="GO" id="GO:0008270">
    <property type="term" value="F:zinc ion binding"/>
    <property type="evidence" value="ECO:0007669"/>
    <property type="project" value="InterPro"/>
</dbReference>
<dbReference type="PANTHER" id="PTHR11644">
    <property type="entry name" value="CYTIDINE DEAMINASE"/>
    <property type="match status" value="1"/>
</dbReference>
<proteinExistence type="inferred from homology"/>
<evidence type="ECO:0000313" key="4">
    <source>
        <dbReference type="EMBL" id="QCE10250.1"/>
    </source>
</evidence>
<accession>A0A4D6N8U1</accession>
<comment type="subunit">
    <text evidence="2">Homodimer.</text>
</comment>
<feature type="domain" description="CMP/dCMP-type deaminase" evidence="3">
    <location>
        <begin position="84"/>
        <end position="183"/>
    </location>
</feature>
<evidence type="ECO:0000256" key="2">
    <source>
        <dbReference type="ARBA" id="ARBA00011738"/>
    </source>
</evidence>
<dbReference type="InterPro" id="IPR002125">
    <property type="entry name" value="CMP_dCMP_dom"/>
</dbReference>
<dbReference type="PANTHER" id="PTHR11644:SF2">
    <property type="entry name" value="CYTIDINE DEAMINASE"/>
    <property type="match status" value="1"/>
</dbReference>
<evidence type="ECO:0000313" key="5">
    <source>
        <dbReference type="Proteomes" id="UP000501690"/>
    </source>
</evidence>
<name>A0A4D6N8U1_VIGUN</name>
<reference evidence="4 5" key="1">
    <citation type="submission" date="2019-04" db="EMBL/GenBank/DDBJ databases">
        <title>An improved genome assembly and genetic linkage map for asparagus bean, Vigna unguiculata ssp. sesquipedialis.</title>
        <authorList>
            <person name="Xia Q."/>
            <person name="Zhang R."/>
            <person name="Dong Y."/>
        </authorList>
    </citation>
    <scope>NUCLEOTIDE SEQUENCE [LARGE SCALE GENOMIC DNA]</scope>
    <source>
        <tissue evidence="4">Leaf</tissue>
    </source>
</reference>
<evidence type="ECO:0000256" key="1">
    <source>
        <dbReference type="ARBA" id="ARBA00006576"/>
    </source>
</evidence>
<dbReference type="Gene3D" id="3.40.140.10">
    <property type="entry name" value="Cytidine Deaminase, domain 2"/>
    <property type="match status" value="1"/>
</dbReference>
<dbReference type="GO" id="GO:0055086">
    <property type="term" value="P:nucleobase-containing small molecule metabolic process"/>
    <property type="evidence" value="ECO:0007669"/>
    <property type="project" value="UniProtKB-ARBA"/>
</dbReference>
<dbReference type="GO" id="GO:0072527">
    <property type="term" value="P:pyrimidine-containing compound metabolic process"/>
    <property type="evidence" value="ECO:0007669"/>
    <property type="project" value="UniProtKB-ARBA"/>
</dbReference>
<dbReference type="InterPro" id="IPR013171">
    <property type="entry name" value="Cyd/dCyd_deaminase_Zn-bd"/>
</dbReference>
<dbReference type="Proteomes" id="UP000501690">
    <property type="component" value="Linkage Group LG10"/>
</dbReference>
<dbReference type="SUPFAM" id="SSF53927">
    <property type="entry name" value="Cytidine deaminase-like"/>
    <property type="match status" value="1"/>
</dbReference>
<comment type="similarity">
    <text evidence="1">Belongs to the cytidine and deoxycytidylate deaminase family.</text>
</comment>
<organism evidence="4 5">
    <name type="scientific">Vigna unguiculata</name>
    <name type="common">Cowpea</name>
    <dbReference type="NCBI Taxonomy" id="3917"/>
    <lineage>
        <taxon>Eukaryota</taxon>
        <taxon>Viridiplantae</taxon>
        <taxon>Streptophyta</taxon>
        <taxon>Embryophyta</taxon>
        <taxon>Tracheophyta</taxon>
        <taxon>Spermatophyta</taxon>
        <taxon>Magnoliopsida</taxon>
        <taxon>eudicotyledons</taxon>
        <taxon>Gunneridae</taxon>
        <taxon>Pentapetalae</taxon>
        <taxon>rosids</taxon>
        <taxon>fabids</taxon>
        <taxon>Fabales</taxon>
        <taxon>Fabaceae</taxon>
        <taxon>Papilionoideae</taxon>
        <taxon>50 kb inversion clade</taxon>
        <taxon>NPAAA clade</taxon>
        <taxon>indigoferoid/millettioid clade</taxon>
        <taxon>Phaseoleae</taxon>
        <taxon>Vigna</taxon>
    </lineage>
</organism>
<gene>
    <name evidence="4" type="ORF">DEO72_LG10g1478</name>
</gene>
<evidence type="ECO:0000259" key="3">
    <source>
        <dbReference type="PROSITE" id="PS51747"/>
    </source>
</evidence>
<protein>
    <submittedName>
        <fullName evidence="4">Cytidine deaminase</fullName>
    </submittedName>
</protein>
<dbReference type="InterPro" id="IPR050202">
    <property type="entry name" value="Cyt/Deoxycyt_deaminase"/>
</dbReference>
<keyword evidence="5" id="KW-1185">Reference proteome</keyword>
<dbReference type="GO" id="GO:0004126">
    <property type="term" value="F:cytidine deaminase activity"/>
    <property type="evidence" value="ECO:0007669"/>
    <property type="project" value="InterPro"/>
</dbReference>
<dbReference type="GO" id="GO:0005829">
    <property type="term" value="C:cytosol"/>
    <property type="evidence" value="ECO:0007669"/>
    <property type="project" value="TreeGrafter"/>
</dbReference>
<dbReference type="Pfam" id="PF08211">
    <property type="entry name" value="dCMP_cyt_deam_2"/>
    <property type="match status" value="1"/>
</dbReference>
<sequence>MAEPKPIRRWWQFCNFSNLYCFSSTINRCPPQFTPLSHFLPHQFGPHDLLSSSTPLLLETHDNALTLLPNHIVDDDDALCNDHLHNHKLKNAALEAANKSLAPYTASPSGVALLDRHDNIYKGSYLESAAFNPSLGPVQTALVAVGSGDYHDIVDAVLVEKEDAAVKQEQTVRFGSVKMNSRQ</sequence>